<dbReference type="Proteomes" id="UP000887569">
    <property type="component" value="Unplaced"/>
</dbReference>
<name>A0A914ZIE0_PARUN</name>
<reference evidence="2" key="1">
    <citation type="submission" date="2022-11" db="UniProtKB">
        <authorList>
            <consortium name="WormBaseParasite"/>
        </authorList>
    </citation>
    <scope>IDENTIFICATION</scope>
</reference>
<proteinExistence type="predicted"/>
<evidence type="ECO:0000313" key="1">
    <source>
        <dbReference type="Proteomes" id="UP000887569"/>
    </source>
</evidence>
<evidence type="ECO:0000313" key="2">
    <source>
        <dbReference type="WBParaSite" id="PgB01_g023_t01"/>
    </source>
</evidence>
<sequence>SRLRLHIANCTHKKCSYPKCAISKYLELTRRRFFVRIAMLIPRGQQHSCTTECTNQPRRSCRHCTHNIYEARIPIAPWRWDYAKKPSWHLKSKKKSANFEWRLKPFRIHQRLYFLYLLRPINSTPFVGFIRENYCRRFIIGHAKKREQNVDLRI</sequence>
<accession>A0A914ZIE0</accession>
<keyword evidence="1" id="KW-1185">Reference proteome</keyword>
<dbReference type="WBParaSite" id="PgB01_g023_t01">
    <property type="protein sequence ID" value="PgB01_g023_t01"/>
    <property type="gene ID" value="PgB01_g023"/>
</dbReference>
<protein>
    <submittedName>
        <fullName evidence="2">Uncharacterized protein</fullName>
    </submittedName>
</protein>
<dbReference type="AlphaFoldDB" id="A0A914ZIE0"/>
<organism evidence="1 2">
    <name type="scientific">Parascaris univalens</name>
    <name type="common">Nematode worm</name>
    <dbReference type="NCBI Taxonomy" id="6257"/>
    <lineage>
        <taxon>Eukaryota</taxon>
        <taxon>Metazoa</taxon>
        <taxon>Ecdysozoa</taxon>
        <taxon>Nematoda</taxon>
        <taxon>Chromadorea</taxon>
        <taxon>Rhabditida</taxon>
        <taxon>Spirurina</taxon>
        <taxon>Ascaridomorpha</taxon>
        <taxon>Ascaridoidea</taxon>
        <taxon>Ascarididae</taxon>
        <taxon>Parascaris</taxon>
    </lineage>
</organism>